<dbReference type="InterPro" id="IPR000962">
    <property type="entry name" value="Znf_DskA_TraR"/>
</dbReference>
<evidence type="ECO:0000259" key="6">
    <source>
        <dbReference type="Pfam" id="PF01258"/>
    </source>
</evidence>
<feature type="zinc finger region" description="dksA C4-type" evidence="4">
    <location>
        <begin position="90"/>
        <end position="114"/>
    </location>
</feature>
<dbReference type="Pfam" id="PF01258">
    <property type="entry name" value="zf-dskA_traR"/>
    <property type="match status" value="1"/>
</dbReference>
<dbReference type="PANTHER" id="PTHR33823:SF4">
    <property type="entry name" value="GENERAL STRESS PROTEIN 16O"/>
    <property type="match status" value="1"/>
</dbReference>
<dbReference type="PROSITE" id="PS51128">
    <property type="entry name" value="ZF_DKSA_2"/>
    <property type="match status" value="1"/>
</dbReference>
<keyword evidence="1" id="KW-0479">Metal-binding</keyword>
<dbReference type="SUPFAM" id="SSF57716">
    <property type="entry name" value="Glucocorticoid receptor-like (DNA-binding domain)"/>
    <property type="match status" value="1"/>
</dbReference>
<evidence type="ECO:0000313" key="7">
    <source>
        <dbReference type="EMBL" id="KKS86669.1"/>
    </source>
</evidence>
<accession>A0A0G1CMD5</accession>
<organism evidence="7 8">
    <name type="scientific">Candidatus Gottesmanbacteria bacterium GW2011_GWB1_43_11</name>
    <dbReference type="NCBI Taxonomy" id="1618446"/>
    <lineage>
        <taxon>Bacteria</taxon>
        <taxon>Candidatus Gottesmaniibacteriota</taxon>
    </lineage>
</organism>
<dbReference type="STRING" id="1618446.UV61_C0008G0122"/>
<evidence type="ECO:0000256" key="4">
    <source>
        <dbReference type="PROSITE-ProRule" id="PRU00510"/>
    </source>
</evidence>
<keyword evidence="2" id="KW-0863">Zinc-finger</keyword>
<reference evidence="7 8" key="1">
    <citation type="journal article" date="2015" name="Nature">
        <title>rRNA introns, odd ribosomes, and small enigmatic genomes across a large radiation of phyla.</title>
        <authorList>
            <person name="Brown C.T."/>
            <person name="Hug L.A."/>
            <person name="Thomas B.C."/>
            <person name="Sharon I."/>
            <person name="Castelle C.J."/>
            <person name="Singh A."/>
            <person name="Wilkins M.J."/>
            <person name="Williams K.H."/>
            <person name="Banfield J.F."/>
        </authorList>
    </citation>
    <scope>NUCLEOTIDE SEQUENCE [LARGE SCALE GENOMIC DNA]</scope>
</reference>
<evidence type="ECO:0000256" key="3">
    <source>
        <dbReference type="ARBA" id="ARBA00022833"/>
    </source>
</evidence>
<name>A0A0G1CMD5_9BACT</name>
<evidence type="ECO:0000313" key="8">
    <source>
        <dbReference type="Proteomes" id="UP000034050"/>
    </source>
</evidence>
<feature type="coiled-coil region" evidence="5">
    <location>
        <begin position="58"/>
        <end position="85"/>
    </location>
</feature>
<evidence type="ECO:0000256" key="5">
    <source>
        <dbReference type="SAM" id="Coils"/>
    </source>
</evidence>
<keyword evidence="5" id="KW-0175">Coiled coil</keyword>
<evidence type="ECO:0000256" key="1">
    <source>
        <dbReference type="ARBA" id="ARBA00022723"/>
    </source>
</evidence>
<feature type="domain" description="Zinc finger DksA/TraR C4-type" evidence="6">
    <location>
        <begin position="85"/>
        <end position="118"/>
    </location>
</feature>
<protein>
    <submittedName>
        <fullName evidence="7">Zinc finger, DksA/TraR C4-type</fullName>
    </submittedName>
</protein>
<gene>
    <name evidence="7" type="ORF">UV61_C0008G0122</name>
</gene>
<dbReference type="AlphaFoldDB" id="A0A0G1CMD5"/>
<proteinExistence type="predicted"/>
<dbReference type="PANTHER" id="PTHR33823">
    <property type="entry name" value="RNA POLYMERASE-BINDING TRANSCRIPTION FACTOR DKSA-RELATED"/>
    <property type="match status" value="1"/>
</dbReference>
<dbReference type="EMBL" id="LCFD01000008">
    <property type="protein sequence ID" value="KKS86669.1"/>
    <property type="molecule type" value="Genomic_DNA"/>
</dbReference>
<dbReference type="GO" id="GO:0008270">
    <property type="term" value="F:zinc ion binding"/>
    <property type="evidence" value="ECO:0007669"/>
    <property type="project" value="UniProtKB-KW"/>
</dbReference>
<dbReference type="Gene3D" id="1.20.120.910">
    <property type="entry name" value="DksA, coiled-coil domain"/>
    <property type="match status" value="1"/>
</dbReference>
<evidence type="ECO:0000256" key="2">
    <source>
        <dbReference type="ARBA" id="ARBA00022771"/>
    </source>
</evidence>
<keyword evidence="3" id="KW-0862">Zinc</keyword>
<comment type="caution">
    <text evidence="7">The sequence shown here is derived from an EMBL/GenBank/DDBJ whole genome shotgun (WGS) entry which is preliminary data.</text>
</comment>
<dbReference type="Proteomes" id="UP000034050">
    <property type="component" value="Unassembled WGS sequence"/>
</dbReference>
<sequence length="120" mass="13539">MLKFPKAILVEIETHLLAEKKRVQEQITELAAQDPFADVDRLSDNAASDTEAKEEFNHDRVEAMLEELKLKLTQIEAALTRIKNGKYGYCTNCKQMIDTDRLAAIPTATLCVTCGAEKRR</sequence>